<keyword evidence="1" id="KW-1133">Transmembrane helix</keyword>
<feature type="transmembrane region" description="Helical" evidence="1">
    <location>
        <begin position="105"/>
        <end position="124"/>
    </location>
</feature>
<name>A0A955LLG9_UNCKA</name>
<comment type="caution">
    <text evidence="2">The sequence shown here is derived from an EMBL/GenBank/DDBJ whole genome shotgun (WGS) entry which is preliminary data.</text>
</comment>
<evidence type="ECO:0000313" key="3">
    <source>
        <dbReference type="Proteomes" id="UP000751518"/>
    </source>
</evidence>
<organism evidence="2 3">
    <name type="scientific">candidate division WWE3 bacterium</name>
    <dbReference type="NCBI Taxonomy" id="2053526"/>
    <lineage>
        <taxon>Bacteria</taxon>
        <taxon>Katanobacteria</taxon>
    </lineage>
</organism>
<accession>A0A955LLG9</accession>
<protein>
    <submittedName>
        <fullName evidence="2">Uncharacterized protein</fullName>
    </submittedName>
</protein>
<proteinExistence type="predicted"/>
<sequence>MSKKENIKFGVFFAAMILIAVVGFVWPAPRGQVLSFDAELGTGLQSIARHSRVSSTLGSADWELVSATGDILKSGDNPGRRNIAGFWKATRGQVNLTTVRYTNRIWGVLALALAGLTAGAWRLWPLGKPRLRVAPARQRRLRWRRHPRS</sequence>
<reference evidence="2" key="2">
    <citation type="journal article" date="2021" name="Microbiome">
        <title>Successional dynamics and alternative stable states in a saline activated sludge microbial community over 9 years.</title>
        <authorList>
            <person name="Wang Y."/>
            <person name="Ye J."/>
            <person name="Ju F."/>
            <person name="Liu L."/>
            <person name="Boyd J.A."/>
            <person name="Deng Y."/>
            <person name="Parks D.H."/>
            <person name="Jiang X."/>
            <person name="Yin X."/>
            <person name="Woodcroft B.J."/>
            <person name="Tyson G.W."/>
            <person name="Hugenholtz P."/>
            <person name="Polz M.F."/>
            <person name="Zhang T."/>
        </authorList>
    </citation>
    <scope>NUCLEOTIDE SEQUENCE</scope>
    <source>
        <strain evidence="2">HKST-UBA03</strain>
    </source>
</reference>
<dbReference type="Proteomes" id="UP000751518">
    <property type="component" value="Unassembled WGS sequence"/>
</dbReference>
<reference evidence="2" key="1">
    <citation type="submission" date="2020-04" db="EMBL/GenBank/DDBJ databases">
        <authorList>
            <person name="Zhang T."/>
        </authorList>
    </citation>
    <scope>NUCLEOTIDE SEQUENCE</scope>
    <source>
        <strain evidence="2">HKST-UBA03</strain>
    </source>
</reference>
<evidence type="ECO:0000313" key="2">
    <source>
        <dbReference type="EMBL" id="MCA9392437.1"/>
    </source>
</evidence>
<feature type="transmembrane region" description="Helical" evidence="1">
    <location>
        <begin position="7"/>
        <end position="26"/>
    </location>
</feature>
<keyword evidence="1" id="KW-0472">Membrane</keyword>
<dbReference type="EMBL" id="JAGQKZ010000054">
    <property type="protein sequence ID" value="MCA9392437.1"/>
    <property type="molecule type" value="Genomic_DNA"/>
</dbReference>
<gene>
    <name evidence="2" type="ORF">KC614_04565</name>
</gene>
<evidence type="ECO:0000256" key="1">
    <source>
        <dbReference type="SAM" id="Phobius"/>
    </source>
</evidence>
<keyword evidence="1" id="KW-0812">Transmembrane</keyword>
<dbReference type="AlphaFoldDB" id="A0A955LLG9"/>